<dbReference type="InterPro" id="IPR049453">
    <property type="entry name" value="Memb_transporter_dom"/>
</dbReference>
<evidence type="ECO:0000256" key="4">
    <source>
        <dbReference type="ARBA" id="ARBA00022989"/>
    </source>
</evidence>
<dbReference type="EMBL" id="AP025295">
    <property type="protein sequence ID" value="BDD01795.1"/>
    <property type="molecule type" value="Genomic_DNA"/>
</dbReference>
<dbReference type="PANTHER" id="PTHR30509:SF8">
    <property type="entry name" value="INNER MEMBRANE PROTEIN YCCS"/>
    <property type="match status" value="1"/>
</dbReference>
<dbReference type="Proteomes" id="UP001354989">
    <property type="component" value="Plasmid pPP3"/>
</dbReference>
<evidence type="ECO:0000313" key="11">
    <source>
        <dbReference type="Proteomes" id="UP001354989"/>
    </source>
</evidence>
<evidence type="ECO:0000259" key="9">
    <source>
        <dbReference type="Pfam" id="PF13515"/>
    </source>
</evidence>
<feature type="transmembrane region" description="Helical" evidence="7">
    <location>
        <begin position="37"/>
        <end position="54"/>
    </location>
</feature>
<dbReference type="Pfam" id="PF13515">
    <property type="entry name" value="FUSC_2"/>
    <property type="match status" value="1"/>
</dbReference>
<dbReference type="RefSeq" id="WP_338398942.1">
    <property type="nucleotide sequence ID" value="NZ_AP025295.1"/>
</dbReference>
<feature type="transmembrane region" description="Helical" evidence="7">
    <location>
        <begin position="112"/>
        <end position="130"/>
    </location>
</feature>
<gene>
    <name evidence="10" type="ORF">PEPS_40750</name>
</gene>
<evidence type="ECO:0008006" key="12">
    <source>
        <dbReference type="Google" id="ProtNLM"/>
    </source>
</evidence>
<feature type="transmembrane region" description="Helical" evidence="7">
    <location>
        <begin position="482"/>
        <end position="500"/>
    </location>
</feature>
<feature type="transmembrane region" description="Helical" evidence="7">
    <location>
        <begin position="66"/>
        <end position="82"/>
    </location>
</feature>
<feature type="transmembrane region" description="Helical" evidence="7">
    <location>
        <begin position="88"/>
        <end position="105"/>
    </location>
</feature>
<feature type="domain" description="Integral membrane protein YccS N-terminal" evidence="8">
    <location>
        <begin position="70"/>
        <end position="344"/>
    </location>
</feature>
<name>A0ABM7VLD2_9BACT</name>
<feature type="transmembrane region" description="Helical" evidence="7">
    <location>
        <begin position="413"/>
        <end position="428"/>
    </location>
</feature>
<keyword evidence="2" id="KW-1003">Cell membrane</keyword>
<keyword evidence="4 7" id="KW-1133">Transmembrane helix</keyword>
<keyword evidence="11" id="KW-1185">Reference proteome</keyword>
<evidence type="ECO:0000256" key="5">
    <source>
        <dbReference type="ARBA" id="ARBA00023136"/>
    </source>
</evidence>
<feature type="transmembrane region" description="Helical" evidence="7">
    <location>
        <begin position="12"/>
        <end position="31"/>
    </location>
</feature>
<proteinExistence type="inferred from homology"/>
<keyword evidence="3 7" id="KW-0812">Transmembrane</keyword>
<evidence type="ECO:0000256" key="6">
    <source>
        <dbReference type="ARBA" id="ARBA00043993"/>
    </source>
</evidence>
<geneLocation type="plasmid" evidence="10 11">
    <name>pPP3</name>
</geneLocation>
<sequence length="734" mass="84040">MIKSRNFLRLTSGNLSLGFRITLATVFPVFWGYFTNNWGVAVPWALGALALGLSDSPGVLKDRLIWLLRNLALLSITIFITGLFTQSYWLLVVWMVFGAFLWAMVAVFGNRFAVMGNAMLIGACYIMATQKDFAGTVHWTEWMSIGGFGYILVSLFLGRVGRYKGAEESLRNAFISLSKFTLLRSTQFTADPAADHLILAQRVKVIEDLATCRTELFDRRKGLKGGTKRARKLGMIVWHMVDTFEMLSASHTDLQQLQKDLGESDIICKIHKILKCYGQELQRMSESLPVGAVHTTHHDQQEHLNYLDIEIQQVKELSLDHFPVASFTALKNIMRNLTEINWRLNRMTKISQGDISLEKEEIDFKVFASEYNHQERILSELNIRSPFYRHAIRLSLAILLSMAIGHFLGMEQVYWIVLTVIVIMKPNFSETKKRTFERFLGTVLGCGIASVILFFFQGNAVVMLFFLTLLSLLSFFWLGKNYGFGVLFLTPFVLVLFSFIDTQAIHLVGIRFYDTVLGSVIAFLLNYLFLPNFQRLSIIDHVQHSILTMRKYLESVSSYFTEEEAKRLNYKIDRKSAHLAQSQLNVSFNQMLTEPKSKQIYGEEIYAMVIQSANLMTSIATLSIYAERMGNKYAEDLGLAEVRRLVLRAFDDALLILKGWKKYEDDRQVDQVFEQMAEGLKCVEEIRMREMKAGEWSSPNQEKLADLQLLNDQWGSIYRQAVEIKKKSQALSES</sequence>
<organism evidence="10 11">
    <name type="scientific">Persicobacter psychrovividus</name>
    <dbReference type="NCBI Taxonomy" id="387638"/>
    <lineage>
        <taxon>Bacteria</taxon>
        <taxon>Pseudomonadati</taxon>
        <taxon>Bacteroidota</taxon>
        <taxon>Cytophagia</taxon>
        <taxon>Cytophagales</taxon>
        <taxon>Persicobacteraceae</taxon>
        <taxon>Persicobacter</taxon>
    </lineage>
</organism>
<dbReference type="Pfam" id="PF12805">
    <property type="entry name" value="FUSC-like"/>
    <property type="match status" value="1"/>
</dbReference>
<reference evidence="10 11" key="1">
    <citation type="submission" date="2021-12" db="EMBL/GenBank/DDBJ databases">
        <title>Genome sequencing of bacteria with rrn-lacking chromosome and rrn-plasmid.</title>
        <authorList>
            <person name="Anda M."/>
            <person name="Iwasaki W."/>
        </authorList>
    </citation>
    <scope>NUCLEOTIDE SEQUENCE [LARGE SCALE GENOMIC DNA]</scope>
    <source>
        <strain evidence="10 11">NBRC 101262</strain>
        <plasmid evidence="10 11">pPP3</plasmid>
    </source>
</reference>
<comment type="similarity">
    <text evidence="6">Belongs to the YccS/YhfK family.</text>
</comment>
<feature type="domain" description="Integral membrane bound transporter" evidence="9">
    <location>
        <begin position="400"/>
        <end position="524"/>
    </location>
</feature>
<evidence type="ECO:0000256" key="2">
    <source>
        <dbReference type="ARBA" id="ARBA00022475"/>
    </source>
</evidence>
<dbReference type="InterPro" id="IPR032692">
    <property type="entry name" value="YccS_N"/>
</dbReference>
<evidence type="ECO:0000256" key="1">
    <source>
        <dbReference type="ARBA" id="ARBA00004651"/>
    </source>
</evidence>
<protein>
    <recommendedName>
        <fullName evidence="12">FUSC family protein</fullName>
    </recommendedName>
</protein>
<evidence type="ECO:0000256" key="7">
    <source>
        <dbReference type="SAM" id="Phobius"/>
    </source>
</evidence>
<dbReference type="PANTHER" id="PTHR30509">
    <property type="entry name" value="P-HYDROXYBENZOIC ACID EFFLUX PUMP SUBUNIT-RELATED"/>
    <property type="match status" value="1"/>
</dbReference>
<comment type="subcellular location">
    <subcellularLocation>
        <location evidence="1">Cell membrane</location>
        <topology evidence="1">Multi-pass membrane protein</topology>
    </subcellularLocation>
</comment>
<feature type="transmembrane region" description="Helical" evidence="7">
    <location>
        <begin position="440"/>
        <end position="470"/>
    </location>
</feature>
<keyword evidence="10" id="KW-0614">Plasmid</keyword>
<feature type="transmembrane region" description="Helical" evidence="7">
    <location>
        <begin position="512"/>
        <end position="530"/>
    </location>
</feature>
<evidence type="ECO:0000313" key="10">
    <source>
        <dbReference type="EMBL" id="BDD01795.1"/>
    </source>
</evidence>
<feature type="transmembrane region" description="Helical" evidence="7">
    <location>
        <begin position="142"/>
        <end position="161"/>
    </location>
</feature>
<evidence type="ECO:0000259" key="8">
    <source>
        <dbReference type="Pfam" id="PF12805"/>
    </source>
</evidence>
<evidence type="ECO:0000256" key="3">
    <source>
        <dbReference type="ARBA" id="ARBA00022692"/>
    </source>
</evidence>
<keyword evidence="5 7" id="KW-0472">Membrane</keyword>
<accession>A0ABM7VLD2</accession>